<dbReference type="GeneID" id="5026719"/>
<reference evidence="1 2" key="1">
    <citation type="journal article" date="2006" name="Nature">
        <title>Global trends of whole-genome duplications revealed by the ciliate Paramecium tetraurelia.</title>
        <authorList>
            <consortium name="Genoscope"/>
            <person name="Aury J.-M."/>
            <person name="Jaillon O."/>
            <person name="Duret L."/>
            <person name="Noel B."/>
            <person name="Jubin C."/>
            <person name="Porcel B.M."/>
            <person name="Segurens B."/>
            <person name="Daubin V."/>
            <person name="Anthouard V."/>
            <person name="Aiach N."/>
            <person name="Arnaiz O."/>
            <person name="Billaut A."/>
            <person name="Beisson J."/>
            <person name="Blanc I."/>
            <person name="Bouhouche K."/>
            <person name="Camara F."/>
            <person name="Duharcourt S."/>
            <person name="Guigo R."/>
            <person name="Gogendeau D."/>
            <person name="Katinka M."/>
            <person name="Keller A.-M."/>
            <person name="Kissmehl R."/>
            <person name="Klotz C."/>
            <person name="Koll F."/>
            <person name="Le Moue A."/>
            <person name="Lepere C."/>
            <person name="Malinsky S."/>
            <person name="Nowacki M."/>
            <person name="Nowak J.K."/>
            <person name="Plattner H."/>
            <person name="Poulain J."/>
            <person name="Ruiz F."/>
            <person name="Serrano V."/>
            <person name="Zagulski M."/>
            <person name="Dessen P."/>
            <person name="Betermier M."/>
            <person name="Weissenbach J."/>
            <person name="Scarpelli C."/>
            <person name="Schachter V."/>
            <person name="Sperling L."/>
            <person name="Meyer E."/>
            <person name="Cohen J."/>
            <person name="Wincker P."/>
        </authorList>
    </citation>
    <scope>NUCLEOTIDE SEQUENCE [LARGE SCALE GENOMIC DNA]</scope>
    <source>
        <strain evidence="1 2">Stock d4-2</strain>
    </source>
</reference>
<dbReference type="HOGENOM" id="CLU_1879437_0_0_1"/>
<dbReference type="KEGG" id="ptm:GSPATT00038889001"/>
<dbReference type="Proteomes" id="UP000000600">
    <property type="component" value="Unassembled WGS sequence"/>
</dbReference>
<organism evidence="1 2">
    <name type="scientific">Paramecium tetraurelia</name>
    <dbReference type="NCBI Taxonomy" id="5888"/>
    <lineage>
        <taxon>Eukaryota</taxon>
        <taxon>Sar</taxon>
        <taxon>Alveolata</taxon>
        <taxon>Ciliophora</taxon>
        <taxon>Intramacronucleata</taxon>
        <taxon>Oligohymenophorea</taxon>
        <taxon>Peniculida</taxon>
        <taxon>Parameciidae</taxon>
        <taxon>Paramecium</taxon>
    </lineage>
</organism>
<accession>A0CRX2</accession>
<dbReference type="InParanoid" id="A0CRX2"/>
<gene>
    <name evidence="1" type="ORF">GSPATT00038889001</name>
</gene>
<sequence>MSSLMLVSQKNTEMSKRVQMTDDHAKSYVKAGCFTGTDTECIFALPVGATTETKACRLKQCEDITGGTSNANCMGIISGKDCVSNGTCCIAKAACLTYKTITSFNRGGLENNKLTICTFTPKGTDKVNGTCKNFTA</sequence>
<keyword evidence="2" id="KW-1185">Reference proteome</keyword>
<dbReference type="RefSeq" id="XP_001440936.1">
    <property type="nucleotide sequence ID" value="XM_001440899.1"/>
</dbReference>
<evidence type="ECO:0000313" key="2">
    <source>
        <dbReference type="Proteomes" id="UP000000600"/>
    </source>
</evidence>
<proteinExistence type="predicted"/>
<name>A0CRX2_PARTE</name>
<dbReference type="AlphaFoldDB" id="A0CRX2"/>
<dbReference type="EMBL" id="CT868153">
    <property type="protein sequence ID" value="CAK73539.1"/>
    <property type="molecule type" value="Genomic_DNA"/>
</dbReference>
<evidence type="ECO:0000313" key="1">
    <source>
        <dbReference type="EMBL" id="CAK73539.1"/>
    </source>
</evidence>
<dbReference type="OrthoDB" id="317413at2759"/>
<protein>
    <submittedName>
        <fullName evidence="1">Uncharacterized protein</fullName>
    </submittedName>
</protein>